<keyword evidence="3" id="KW-1185">Reference proteome</keyword>
<evidence type="ECO:0000313" key="2">
    <source>
        <dbReference type="Ensembl" id="ENSSPUP00000005439.1"/>
    </source>
</evidence>
<proteinExistence type="predicted"/>
<sequence>MIPEGLEPKMHRMYITPAVYEPTTSAPHSKERRFRALHHKSLLFSFGNDAKQTNSSGDWFLTEEEYEVWNRLYRLNENDGIKTPIMPQFYFETLEEK</sequence>
<dbReference type="InterPro" id="IPR031879">
    <property type="entry name" value="FANCM-MHF-bd"/>
</dbReference>
<dbReference type="Ensembl" id="ENSSPUT00000005779.1">
    <property type="protein sequence ID" value="ENSSPUP00000005439.1"/>
    <property type="gene ID" value="ENSSPUG00000004196.1"/>
</dbReference>
<reference evidence="2" key="2">
    <citation type="submission" date="2025-09" db="UniProtKB">
        <authorList>
            <consortium name="Ensembl"/>
        </authorList>
    </citation>
    <scope>IDENTIFICATION</scope>
</reference>
<dbReference type="Proteomes" id="UP000694392">
    <property type="component" value="Unplaced"/>
</dbReference>
<evidence type="ECO:0000313" key="3">
    <source>
        <dbReference type="Proteomes" id="UP000694392"/>
    </source>
</evidence>
<dbReference type="AlphaFoldDB" id="A0A8D0L3S1"/>
<accession>A0A8D0L3S1</accession>
<dbReference type="GeneTree" id="ENSGT00940000156480"/>
<name>A0A8D0L3S1_SPHPU</name>
<evidence type="ECO:0000259" key="1">
    <source>
        <dbReference type="Pfam" id="PF16783"/>
    </source>
</evidence>
<organism evidence="2 3">
    <name type="scientific">Sphenodon punctatus</name>
    <name type="common">Tuatara</name>
    <name type="synonym">Hatteria punctata</name>
    <dbReference type="NCBI Taxonomy" id="8508"/>
    <lineage>
        <taxon>Eukaryota</taxon>
        <taxon>Metazoa</taxon>
        <taxon>Chordata</taxon>
        <taxon>Craniata</taxon>
        <taxon>Vertebrata</taxon>
        <taxon>Euteleostomi</taxon>
        <taxon>Lepidosauria</taxon>
        <taxon>Sphenodontia</taxon>
        <taxon>Sphenodontidae</taxon>
        <taxon>Sphenodon</taxon>
    </lineage>
</organism>
<feature type="domain" description="Fanconi anemia group M protein MHF binding" evidence="1">
    <location>
        <begin position="58"/>
        <end position="96"/>
    </location>
</feature>
<dbReference type="Pfam" id="PF16783">
    <property type="entry name" value="FANCM-MHF_bd"/>
    <property type="match status" value="1"/>
</dbReference>
<reference evidence="2" key="1">
    <citation type="submission" date="2025-08" db="UniProtKB">
        <authorList>
            <consortium name="Ensembl"/>
        </authorList>
    </citation>
    <scope>IDENTIFICATION</scope>
</reference>
<protein>
    <recommendedName>
        <fullName evidence="1">Fanconi anemia group M protein MHF binding domain-containing protein</fullName>
    </recommendedName>
</protein>